<protein>
    <submittedName>
        <fullName evidence="1">Uncharacterized protein</fullName>
    </submittedName>
</protein>
<reference evidence="1" key="1">
    <citation type="submission" date="2022-03" db="EMBL/GenBank/DDBJ databases">
        <authorList>
            <person name="Tunstrom K."/>
        </authorList>
    </citation>
    <scope>NUCLEOTIDE SEQUENCE</scope>
</reference>
<proteinExistence type="predicted"/>
<accession>A0AAU9TGD3</accession>
<organism evidence="1 2">
    <name type="scientific">Euphydryas editha</name>
    <name type="common">Edith's checkerspot</name>
    <dbReference type="NCBI Taxonomy" id="104508"/>
    <lineage>
        <taxon>Eukaryota</taxon>
        <taxon>Metazoa</taxon>
        <taxon>Ecdysozoa</taxon>
        <taxon>Arthropoda</taxon>
        <taxon>Hexapoda</taxon>
        <taxon>Insecta</taxon>
        <taxon>Pterygota</taxon>
        <taxon>Neoptera</taxon>
        <taxon>Endopterygota</taxon>
        <taxon>Lepidoptera</taxon>
        <taxon>Glossata</taxon>
        <taxon>Ditrysia</taxon>
        <taxon>Papilionoidea</taxon>
        <taxon>Nymphalidae</taxon>
        <taxon>Nymphalinae</taxon>
        <taxon>Euphydryas</taxon>
    </lineage>
</organism>
<name>A0AAU9TGD3_EUPED</name>
<sequence>MNSIDISACLNASKSQKIPFRFEFIIMLPTSNPLIYKAKKYHTITHMNSRHPTKVGNAKPVWCSIKISVCVLSFLHPDDLISISNEGRTASGVRLTAAPLHPGTLASASAVEGILTDPYERLSTCRQTVNNICEVYLD</sequence>
<dbReference type="AlphaFoldDB" id="A0AAU9TGD3"/>
<dbReference type="EMBL" id="CAKOGL010000004">
    <property type="protein sequence ID" value="CAH2085703.1"/>
    <property type="molecule type" value="Genomic_DNA"/>
</dbReference>
<evidence type="ECO:0000313" key="1">
    <source>
        <dbReference type="EMBL" id="CAH2085703.1"/>
    </source>
</evidence>
<evidence type="ECO:0000313" key="2">
    <source>
        <dbReference type="Proteomes" id="UP001153954"/>
    </source>
</evidence>
<dbReference type="Proteomes" id="UP001153954">
    <property type="component" value="Unassembled WGS sequence"/>
</dbReference>
<comment type="caution">
    <text evidence="1">The sequence shown here is derived from an EMBL/GenBank/DDBJ whole genome shotgun (WGS) entry which is preliminary data.</text>
</comment>
<keyword evidence="2" id="KW-1185">Reference proteome</keyword>
<gene>
    <name evidence="1" type="ORF">EEDITHA_LOCUS2151</name>
</gene>